<name>A0AAD4WJ47_PRUDU</name>
<reference evidence="1 2" key="1">
    <citation type="journal article" date="2022" name="G3 (Bethesda)">
        <title>Whole-genome sequence and methylome profiling of the almond [Prunus dulcis (Mill.) D.A. Webb] cultivar 'Nonpareil'.</title>
        <authorList>
            <person name="D'Amico-Willman K.M."/>
            <person name="Ouma W.Z."/>
            <person name="Meulia T."/>
            <person name="Sideli G.M."/>
            <person name="Gradziel T.M."/>
            <person name="Fresnedo-Ramirez J."/>
        </authorList>
    </citation>
    <scope>NUCLEOTIDE SEQUENCE [LARGE SCALE GENOMIC DNA]</scope>
    <source>
        <strain evidence="1">Clone GOH B32 T37-40</strain>
    </source>
</reference>
<evidence type="ECO:0000313" key="2">
    <source>
        <dbReference type="Proteomes" id="UP001054821"/>
    </source>
</evidence>
<dbReference type="AlphaFoldDB" id="A0AAD4WJ47"/>
<protein>
    <submittedName>
        <fullName evidence="1">Uncharacterized protein</fullName>
    </submittedName>
</protein>
<comment type="caution">
    <text evidence="1">The sequence shown here is derived from an EMBL/GenBank/DDBJ whole genome shotgun (WGS) entry which is preliminary data.</text>
</comment>
<sequence>MDMKLRITPNYCKRGAVHNRSCGTCRDLFLVGPDNVQYYRSPTPSPPKPLSPIVCKCKPPNLEWCQDCYNDKLILDWEERGRFDSSDDSDAEN</sequence>
<dbReference type="EMBL" id="JAJFAZ020000002">
    <property type="protein sequence ID" value="KAI5343272.1"/>
    <property type="molecule type" value="Genomic_DNA"/>
</dbReference>
<proteinExistence type="predicted"/>
<gene>
    <name evidence="1" type="ORF">L3X38_011148</name>
</gene>
<dbReference type="Proteomes" id="UP001054821">
    <property type="component" value="Chromosome 2"/>
</dbReference>
<evidence type="ECO:0000313" key="1">
    <source>
        <dbReference type="EMBL" id="KAI5343272.1"/>
    </source>
</evidence>
<organism evidence="1 2">
    <name type="scientific">Prunus dulcis</name>
    <name type="common">Almond</name>
    <name type="synonym">Amygdalus dulcis</name>
    <dbReference type="NCBI Taxonomy" id="3755"/>
    <lineage>
        <taxon>Eukaryota</taxon>
        <taxon>Viridiplantae</taxon>
        <taxon>Streptophyta</taxon>
        <taxon>Embryophyta</taxon>
        <taxon>Tracheophyta</taxon>
        <taxon>Spermatophyta</taxon>
        <taxon>Magnoliopsida</taxon>
        <taxon>eudicotyledons</taxon>
        <taxon>Gunneridae</taxon>
        <taxon>Pentapetalae</taxon>
        <taxon>rosids</taxon>
        <taxon>fabids</taxon>
        <taxon>Rosales</taxon>
        <taxon>Rosaceae</taxon>
        <taxon>Amygdaloideae</taxon>
        <taxon>Amygdaleae</taxon>
        <taxon>Prunus</taxon>
    </lineage>
</organism>
<keyword evidence="2" id="KW-1185">Reference proteome</keyword>
<accession>A0AAD4WJ47</accession>